<dbReference type="GO" id="GO:0006935">
    <property type="term" value="P:chemotaxis"/>
    <property type="evidence" value="ECO:0007669"/>
    <property type="project" value="UniProtKB-ARBA"/>
</dbReference>
<dbReference type="Gene3D" id="6.10.250.780">
    <property type="match status" value="1"/>
</dbReference>
<keyword evidence="10" id="KW-0862">Zinc</keyword>
<evidence type="ECO:0000256" key="15">
    <source>
        <dbReference type="ARBA" id="ARBA00023239"/>
    </source>
</evidence>
<dbReference type="InterPro" id="IPR011645">
    <property type="entry name" value="HNOB_dom_associated"/>
</dbReference>
<keyword evidence="16 18" id="KW-0141">cGMP biosynthesis</keyword>
<evidence type="ECO:0000256" key="3">
    <source>
        <dbReference type="ARBA" id="ARBA00012202"/>
    </source>
</evidence>
<protein>
    <recommendedName>
        <fullName evidence="3 18">Guanylate cyclase</fullName>
        <ecNumber evidence="3 18">4.6.1.2</ecNumber>
    </recommendedName>
</protein>
<comment type="subcellular location">
    <subcellularLocation>
        <location evidence="2">Cell membrane</location>
        <topology evidence="2">Single-pass type I membrane protein</topology>
    </subcellularLocation>
</comment>
<evidence type="ECO:0000313" key="23">
    <source>
        <dbReference type="Proteomes" id="UP000494206"/>
    </source>
</evidence>
<evidence type="ECO:0000256" key="18">
    <source>
        <dbReference type="RuleBase" id="RU003431"/>
    </source>
</evidence>
<reference evidence="22 23" key="1">
    <citation type="submission" date="2020-04" db="EMBL/GenBank/DDBJ databases">
        <authorList>
            <person name="Laetsch R D."/>
            <person name="Stevens L."/>
            <person name="Kumar S."/>
            <person name="Blaxter L. M."/>
        </authorList>
    </citation>
    <scope>NUCLEOTIDE SEQUENCE [LARGE SCALE GENOMIC DNA]</scope>
</reference>
<evidence type="ECO:0000256" key="5">
    <source>
        <dbReference type="ARBA" id="ARBA00022692"/>
    </source>
</evidence>
<dbReference type="PROSITE" id="PS50011">
    <property type="entry name" value="PROTEIN_KINASE_DOM"/>
    <property type="match status" value="1"/>
</dbReference>
<dbReference type="PANTHER" id="PTHR11920:SF40">
    <property type="entry name" value="RECEPTOR-TYPE GUANYLATE CYCLASE GCY-14-RELATED"/>
    <property type="match status" value="1"/>
</dbReference>
<keyword evidence="9" id="KW-0863">Zinc-finger</keyword>
<dbReference type="Gene3D" id="3.30.70.1230">
    <property type="entry name" value="Nucleotide cyclase"/>
    <property type="match status" value="1"/>
</dbReference>
<evidence type="ECO:0000256" key="4">
    <source>
        <dbReference type="ARBA" id="ARBA00022475"/>
    </source>
</evidence>
<dbReference type="Pfam" id="PF01094">
    <property type="entry name" value="ANF_receptor"/>
    <property type="match status" value="1"/>
</dbReference>
<dbReference type="GO" id="GO:0007635">
    <property type="term" value="P:chemosensory behavior"/>
    <property type="evidence" value="ECO:0007669"/>
    <property type="project" value="UniProtKB-ARBA"/>
</dbReference>
<dbReference type="InterPro" id="IPR017907">
    <property type="entry name" value="Znf_RING_CS"/>
</dbReference>
<organism evidence="22 23">
    <name type="scientific">Caenorhabditis bovis</name>
    <dbReference type="NCBI Taxonomy" id="2654633"/>
    <lineage>
        <taxon>Eukaryota</taxon>
        <taxon>Metazoa</taxon>
        <taxon>Ecdysozoa</taxon>
        <taxon>Nematoda</taxon>
        <taxon>Chromadorea</taxon>
        <taxon>Rhabditida</taxon>
        <taxon>Rhabditina</taxon>
        <taxon>Rhabditomorpha</taxon>
        <taxon>Rhabditoidea</taxon>
        <taxon>Rhabditidae</taxon>
        <taxon>Peloderinae</taxon>
        <taxon>Caenorhabditis</taxon>
    </lineage>
</organism>
<dbReference type="InterPro" id="IPR028082">
    <property type="entry name" value="Peripla_BP_I"/>
</dbReference>
<keyword evidence="8" id="KW-0547">Nucleotide-binding</keyword>
<dbReference type="CDD" id="cd06352">
    <property type="entry name" value="PBP1_NPR_GC-like"/>
    <property type="match status" value="1"/>
</dbReference>
<dbReference type="SUPFAM" id="SSF56112">
    <property type="entry name" value="Protein kinase-like (PK-like)"/>
    <property type="match status" value="1"/>
</dbReference>
<dbReference type="SUPFAM" id="SSF53822">
    <property type="entry name" value="Periplasmic binding protein-like I"/>
    <property type="match status" value="1"/>
</dbReference>
<dbReference type="Pfam" id="PF00211">
    <property type="entry name" value="Guanylate_cyc"/>
    <property type="match status" value="1"/>
</dbReference>
<evidence type="ECO:0000259" key="21">
    <source>
        <dbReference type="PROSITE" id="PS50125"/>
    </source>
</evidence>
<comment type="catalytic activity">
    <reaction evidence="1 18">
        <text>GTP = 3',5'-cyclic GMP + diphosphate</text>
        <dbReference type="Rhea" id="RHEA:13665"/>
        <dbReference type="ChEBI" id="CHEBI:33019"/>
        <dbReference type="ChEBI" id="CHEBI:37565"/>
        <dbReference type="ChEBI" id="CHEBI:57746"/>
        <dbReference type="EC" id="4.6.1.2"/>
    </reaction>
</comment>
<dbReference type="PROSITE" id="PS00518">
    <property type="entry name" value="ZF_RING_1"/>
    <property type="match status" value="1"/>
</dbReference>
<dbReference type="SUPFAM" id="SSF55073">
    <property type="entry name" value="Nucleotide cyclase"/>
    <property type="match status" value="1"/>
</dbReference>
<name>A0A8S1E614_9PELO</name>
<dbReference type="SMART" id="SM00044">
    <property type="entry name" value="CYCc"/>
    <property type="match status" value="1"/>
</dbReference>
<dbReference type="InterPro" id="IPR011009">
    <property type="entry name" value="Kinase-like_dom_sf"/>
</dbReference>
<dbReference type="Gene3D" id="1.10.510.10">
    <property type="entry name" value="Transferase(Phosphotransferase) domain 1"/>
    <property type="match status" value="1"/>
</dbReference>
<evidence type="ECO:0000256" key="6">
    <source>
        <dbReference type="ARBA" id="ARBA00022723"/>
    </source>
</evidence>
<dbReference type="Gene3D" id="3.40.50.2300">
    <property type="match status" value="2"/>
</dbReference>
<keyword evidence="15 17" id="KW-0456">Lyase</keyword>
<accession>A0A8S1E614</accession>
<keyword evidence="13" id="KW-0675">Receptor</keyword>
<evidence type="ECO:0000256" key="16">
    <source>
        <dbReference type="ARBA" id="ARBA00023293"/>
    </source>
</evidence>
<dbReference type="GO" id="GO:0007168">
    <property type="term" value="P:receptor guanylyl cyclase signaling pathway"/>
    <property type="evidence" value="ECO:0007669"/>
    <property type="project" value="TreeGrafter"/>
</dbReference>
<evidence type="ECO:0000256" key="2">
    <source>
        <dbReference type="ARBA" id="ARBA00004251"/>
    </source>
</evidence>
<evidence type="ECO:0000256" key="17">
    <source>
        <dbReference type="RuleBase" id="RU000405"/>
    </source>
</evidence>
<dbReference type="GO" id="GO:0004383">
    <property type="term" value="F:guanylate cyclase activity"/>
    <property type="evidence" value="ECO:0007669"/>
    <property type="project" value="UniProtKB-EC"/>
</dbReference>
<dbReference type="FunFam" id="1.10.510.10:FF:000990">
    <property type="entry name" value="Guanylate cyclase"/>
    <property type="match status" value="1"/>
</dbReference>
<dbReference type="GO" id="GO:0035556">
    <property type="term" value="P:intracellular signal transduction"/>
    <property type="evidence" value="ECO:0007669"/>
    <property type="project" value="InterPro"/>
</dbReference>
<dbReference type="GO" id="GO:0004672">
    <property type="term" value="F:protein kinase activity"/>
    <property type="evidence" value="ECO:0007669"/>
    <property type="project" value="InterPro"/>
</dbReference>
<dbReference type="InterPro" id="IPR000719">
    <property type="entry name" value="Prot_kinase_dom"/>
</dbReference>
<dbReference type="Proteomes" id="UP000494206">
    <property type="component" value="Unassembled WGS sequence"/>
</dbReference>
<keyword evidence="14" id="KW-0325">Glycoprotein</keyword>
<keyword evidence="12 19" id="KW-0472">Membrane</keyword>
<dbReference type="Pfam" id="PF07701">
    <property type="entry name" value="HNOBA"/>
    <property type="match status" value="1"/>
</dbReference>
<dbReference type="PROSITE" id="PS50125">
    <property type="entry name" value="GUANYLATE_CYCLASE_2"/>
    <property type="match status" value="1"/>
</dbReference>
<dbReference type="InterPro" id="IPR029787">
    <property type="entry name" value="Nucleotide_cyclase"/>
</dbReference>
<gene>
    <name evidence="22" type="ORF">CBOVIS_LOCUS374</name>
</gene>
<evidence type="ECO:0000313" key="22">
    <source>
        <dbReference type="EMBL" id="CAB3396878.1"/>
    </source>
</evidence>
<evidence type="ECO:0000256" key="19">
    <source>
        <dbReference type="SAM" id="Phobius"/>
    </source>
</evidence>
<evidence type="ECO:0000256" key="7">
    <source>
        <dbReference type="ARBA" id="ARBA00022729"/>
    </source>
</evidence>
<evidence type="ECO:0000256" key="13">
    <source>
        <dbReference type="ARBA" id="ARBA00023170"/>
    </source>
</evidence>
<dbReference type="PROSITE" id="PS00452">
    <property type="entry name" value="GUANYLATE_CYCLASE_1"/>
    <property type="match status" value="1"/>
</dbReference>
<dbReference type="FunFam" id="3.40.50.2300:FF:000241">
    <property type="entry name" value="Guanylate cyclase"/>
    <property type="match status" value="1"/>
</dbReference>
<dbReference type="InterPro" id="IPR018297">
    <property type="entry name" value="A/G_cyclase_CS"/>
</dbReference>
<dbReference type="GO" id="GO:0005886">
    <property type="term" value="C:plasma membrane"/>
    <property type="evidence" value="ECO:0007669"/>
    <property type="project" value="UniProtKB-SubCell"/>
</dbReference>
<dbReference type="PANTHER" id="PTHR11920">
    <property type="entry name" value="GUANYLYL CYCLASE"/>
    <property type="match status" value="1"/>
</dbReference>
<evidence type="ECO:0000256" key="12">
    <source>
        <dbReference type="ARBA" id="ARBA00023136"/>
    </source>
</evidence>
<dbReference type="Pfam" id="PF07714">
    <property type="entry name" value="PK_Tyr_Ser-Thr"/>
    <property type="match status" value="1"/>
</dbReference>
<dbReference type="CDD" id="cd07302">
    <property type="entry name" value="CHD"/>
    <property type="match status" value="1"/>
</dbReference>
<dbReference type="InterPro" id="IPR001828">
    <property type="entry name" value="ANF_lig-bd_rcpt"/>
</dbReference>
<dbReference type="EC" id="4.6.1.2" evidence="3 18"/>
<sequence>MLLLLYFLIWCCEAQKVIKVGLLFTKDVQNMLIAAGYRTSAGAVLIARDRIRDENILPGYDFEFVYRFDECVEHLAMGKAIELIEDEKVDMIIGPTCNKAGRAVAAIGSYYNIPVFQWALATSADLGNFKRYPTTVTLTINSYNVALALRDVMLRFNWYEFVYVYSDDGDAEKCDTLGTDINSLLAETENLTMSYLYKIETMTMPNIRRAVREIAKRGRIVVGCFAAGFGFRKAFLSAVYKEGAFSDEFVYIFAETKSRGFYIDELGGGVHFAWEENSTVEDDTMTVEGAKRAYYRVMFLCDNMGLPLVWTDYFTNFTKQVVARIRDPPFNCVDDCSSSNYSAMATYAGQLFDALYCYALALNRTIAKNGPNFDYKNTSEILKNIGMTFTGVGGDDVQISETGGRAGKIYMFALNESRLPEVMAVTSINNSGVFYLPYYSDESELWRSGIRPLAVPLCGFLGNECPVNLFRDYLAIVIIVIVVIVLLILAAICGVLYTFHLKKQEIARQDLIWQIQNAELQKIKAKSKAEASVHSFASGPSTSTKLTIESKNENDHFEYFAFQQEIVAARHYEIIVELGKEEKQHLRSLCILDHDNINKFIGLCMNSLKPMSIWSYCSRGALADVITQSSMQMDGFFVFSLIRDIANGIGYIHSSFLQCHGRLSSRCCLIDERWQIKISEYGLDFFTKHEKLPKKGQLLWVAPEFLRNDSSPKTKEGDIYSFGIICSEIVSKTSAYDMENRREKVEEIIYLVKKGGFNAIRPELKVDENVDLNPALLHLIRDCWTEKPSERPTIEQVKSLLRGMSDGRKANLMDHVFNMLETYASTLEDEVSERTKELVEEKKKSDVLLYRMLPKAVADKLKLGQTVEPETFEMVTIFFSDVVKFTLLASKCSPIQVVNLVNDLYTMFDGIIEQHDVYKVETIGDGYLCVSGLPHRNGNEHCRHIARLALGFMSSLDFFRIPHLPGERINLRIGLNSGSVVAGVVGLAMPRFCLFGDAVNTASRMESNGKPGKIHISAEVNHLLTKVVGGFETESRGDVIIKGKGVMETFWLLGETGSTSYQGIIKEAKSESPRSVTPRMSSAEPIGMYTDFKSTMCPTRFCVGTRSADVIVDEMAGMDEYGSTQISFGSNATLFKIDIEEKQRCEGLRKHLNCVNIARMVLLHCRHRFCYDCLAETIKSASDHSIRFDRTQISQLIASESVPHCPLRRCANTISFTEVNRI</sequence>
<dbReference type="GO" id="GO:0004016">
    <property type="term" value="F:adenylate cyclase activity"/>
    <property type="evidence" value="ECO:0007669"/>
    <property type="project" value="TreeGrafter"/>
</dbReference>
<evidence type="ECO:0000256" key="14">
    <source>
        <dbReference type="ARBA" id="ARBA00023180"/>
    </source>
</evidence>
<dbReference type="GO" id="GO:0001653">
    <property type="term" value="F:peptide receptor activity"/>
    <property type="evidence" value="ECO:0007669"/>
    <property type="project" value="TreeGrafter"/>
</dbReference>
<evidence type="ECO:0000259" key="20">
    <source>
        <dbReference type="PROSITE" id="PS50011"/>
    </source>
</evidence>
<feature type="domain" description="Guanylate cyclase" evidence="21">
    <location>
        <begin position="876"/>
        <end position="1006"/>
    </location>
</feature>
<comment type="similarity">
    <text evidence="17">Belongs to the adenylyl cyclase class-4/guanylyl cyclase family.</text>
</comment>
<dbReference type="GO" id="GO:0005524">
    <property type="term" value="F:ATP binding"/>
    <property type="evidence" value="ECO:0007669"/>
    <property type="project" value="InterPro"/>
</dbReference>
<evidence type="ECO:0000256" key="8">
    <source>
        <dbReference type="ARBA" id="ARBA00022741"/>
    </source>
</evidence>
<keyword evidence="5 19" id="KW-0812">Transmembrane</keyword>
<dbReference type="EMBL" id="CADEPM010000001">
    <property type="protein sequence ID" value="CAB3396878.1"/>
    <property type="molecule type" value="Genomic_DNA"/>
</dbReference>
<keyword evidence="4" id="KW-1003">Cell membrane</keyword>
<dbReference type="OrthoDB" id="302535at2759"/>
<feature type="transmembrane region" description="Helical" evidence="19">
    <location>
        <begin position="473"/>
        <end position="499"/>
    </location>
</feature>
<dbReference type="AlphaFoldDB" id="A0A8S1E614"/>
<dbReference type="InterPro" id="IPR001245">
    <property type="entry name" value="Ser-Thr/Tyr_kinase_cat_dom"/>
</dbReference>
<keyword evidence="7" id="KW-0732">Signal</keyword>
<keyword evidence="11 19" id="KW-1133">Transmembrane helix</keyword>
<evidence type="ECO:0000256" key="9">
    <source>
        <dbReference type="ARBA" id="ARBA00022771"/>
    </source>
</evidence>
<evidence type="ECO:0000256" key="10">
    <source>
        <dbReference type="ARBA" id="ARBA00022833"/>
    </source>
</evidence>
<dbReference type="FunFam" id="3.30.70.1230:FF:000023">
    <property type="entry name" value="Guanylate cyclase"/>
    <property type="match status" value="1"/>
</dbReference>
<dbReference type="InterPro" id="IPR001054">
    <property type="entry name" value="A/G_cyclase"/>
</dbReference>
<evidence type="ECO:0000256" key="11">
    <source>
        <dbReference type="ARBA" id="ARBA00022989"/>
    </source>
</evidence>
<dbReference type="GO" id="GO:0008270">
    <property type="term" value="F:zinc ion binding"/>
    <property type="evidence" value="ECO:0007669"/>
    <property type="project" value="UniProtKB-KW"/>
</dbReference>
<keyword evidence="23" id="KW-1185">Reference proteome</keyword>
<proteinExistence type="inferred from homology"/>
<dbReference type="InterPro" id="IPR050401">
    <property type="entry name" value="Cyclic_nucleotide_synthase"/>
</dbReference>
<evidence type="ECO:0000256" key="1">
    <source>
        <dbReference type="ARBA" id="ARBA00001436"/>
    </source>
</evidence>
<keyword evidence="6" id="KW-0479">Metal-binding</keyword>
<feature type="domain" description="Protein kinase" evidence="20">
    <location>
        <begin position="530"/>
        <end position="818"/>
    </location>
</feature>
<comment type="caution">
    <text evidence="22">The sequence shown here is derived from an EMBL/GenBank/DDBJ whole genome shotgun (WGS) entry which is preliminary data.</text>
</comment>